<dbReference type="InterPro" id="IPR006439">
    <property type="entry name" value="HAD-SF_hydro_IA"/>
</dbReference>
<sequence>MPSTSFDFDAGSESPVPHAVLWDMDGTLIDTEPYWLAAEDQLVRSHGGTWSHEQGLALVGNALPDGARALQQAGVKLEIREIIDWLSAQVVAGIRREIPWRPGARELLAACKEAGIPQALVTMSERSIVDELMLNIPAGTFQASVTGEEVEQGKPHPEPYLAGLELLSEYTGQDLVPAKCIGFEDSVPGIASASAAGLHAVLIPNATDPGAGNWHRIDSLESVDVQEMTRWLVQVSA</sequence>
<dbReference type="InterPro" id="IPR023198">
    <property type="entry name" value="PGP-like_dom2"/>
</dbReference>
<organism evidence="1 2">
    <name type="scientific">Glutamicibacter arilaitensis</name>
    <dbReference type="NCBI Taxonomy" id="256701"/>
    <lineage>
        <taxon>Bacteria</taxon>
        <taxon>Bacillati</taxon>
        <taxon>Actinomycetota</taxon>
        <taxon>Actinomycetes</taxon>
        <taxon>Micrococcales</taxon>
        <taxon>Micrococcaceae</taxon>
        <taxon>Glutamicibacter</taxon>
    </lineage>
</organism>
<dbReference type="InterPro" id="IPR023214">
    <property type="entry name" value="HAD_sf"/>
</dbReference>
<reference evidence="1 2" key="1">
    <citation type="journal article" date="2017" name="Elife">
        <title>Extensive horizontal gene transfer in cheese-associated bacteria.</title>
        <authorList>
            <person name="Bonham K.S."/>
            <person name="Wolfe B.E."/>
            <person name="Dutton R.J."/>
        </authorList>
    </citation>
    <scope>NUCLEOTIDE SEQUENCE [LARGE SCALE GENOMIC DNA]</scope>
    <source>
        <strain evidence="1 2">JB182</strain>
    </source>
</reference>
<dbReference type="InterPro" id="IPR036412">
    <property type="entry name" value="HAD-like_sf"/>
</dbReference>
<accession>A0A2N7S485</accession>
<protein>
    <submittedName>
        <fullName evidence="1">Haloacid dehalogenase</fullName>
    </submittedName>
</protein>
<dbReference type="CDD" id="cd07505">
    <property type="entry name" value="HAD_BPGM-like"/>
    <property type="match status" value="1"/>
</dbReference>
<comment type="caution">
    <text evidence="1">The sequence shown here is derived from an EMBL/GenBank/DDBJ whole genome shotgun (WGS) entry which is preliminary data.</text>
</comment>
<dbReference type="PANTHER" id="PTHR18901:SF38">
    <property type="entry name" value="PSEUDOURIDINE-5'-PHOSPHATASE"/>
    <property type="match status" value="1"/>
</dbReference>
<dbReference type="Gene3D" id="1.10.150.240">
    <property type="entry name" value="Putative phosphatase, domain 2"/>
    <property type="match status" value="1"/>
</dbReference>
<dbReference type="NCBIfam" id="TIGR01509">
    <property type="entry name" value="HAD-SF-IA-v3"/>
    <property type="match status" value="1"/>
</dbReference>
<name>A0A2N7S485_9MICC</name>
<dbReference type="PANTHER" id="PTHR18901">
    <property type="entry name" value="2-DEOXYGLUCOSE-6-PHOSPHATE PHOSPHATASE 2"/>
    <property type="match status" value="1"/>
</dbReference>
<dbReference type="SUPFAM" id="SSF56784">
    <property type="entry name" value="HAD-like"/>
    <property type="match status" value="1"/>
</dbReference>
<dbReference type="RefSeq" id="WP_102597650.1">
    <property type="nucleotide sequence ID" value="NZ_JABUYH010000001.1"/>
</dbReference>
<dbReference type="Pfam" id="PF00702">
    <property type="entry name" value="Hydrolase"/>
    <property type="match status" value="1"/>
</dbReference>
<evidence type="ECO:0000313" key="1">
    <source>
        <dbReference type="EMBL" id="PMQ20960.1"/>
    </source>
</evidence>
<dbReference type="AlphaFoldDB" id="A0A2N7S485"/>
<gene>
    <name evidence="1" type="ORF">CIK84_05070</name>
</gene>
<evidence type="ECO:0000313" key="2">
    <source>
        <dbReference type="Proteomes" id="UP000235739"/>
    </source>
</evidence>
<dbReference type="EMBL" id="PNQX01000001">
    <property type="protein sequence ID" value="PMQ20960.1"/>
    <property type="molecule type" value="Genomic_DNA"/>
</dbReference>
<dbReference type="SFLD" id="SFLDS00003">
    <property type="entry name" value="Haloacid_Dehalogenase"/>
    <property type="match status" value="1"/>
</dbReference>
<proteinExistence type="predicted"/>
<dbReference type="Proteomes" id="UP000235739">
    <property type="component" value="Unassembled WGS sequence"/>
</dbReference>
<dbReference type="Gene3D" id="3.40.50.1000">
    <property type="entry name" value="HAD superfamily/HAD-like"/>
    <property type="match status" value="1"/>
</dbReference>
<dbReference type="SFLD" id="SFLDG01129">
    <property type="entry name" value="C1.5:_HAD__Beta-PGM__Phosphata"/>
    <property type="match status" value="1"/>
</dbReference>